<dbReference type="GeneID" id="95375298"/>
<evidence type="ECO:0000313" key="4">
    <source>
        <dbReference type="Proteomes" id="UP001527202"/>
    </source>
</evidence>
<name>A0A410WUR2_9BACL</name>
<evidence type="ECO:0000313" key="1">
    <source>
        <dbReference type="EMBL" id="MCY9599164.1"/>
    </source>
</evidence>
<dbReference type="AlphaFoldDB" id="A0A410WUR2"/>
<evidence type="ECO:0000313" key="3">
    <source>
        <dbReference type="Proteomes" id="UP000288943"/>
    </source>
</evidence>
<protein>
    <submittedName>
        <fullName evidence="2">DUF4312 domain-containing protein</fullName>
    </submittedName>
    <submittedName>
        <fullName evidence="1">DUF4312 family protein</fullName>
    </submittedName>
</protein>
<dbReference type="EMBL" id="CP026520">
    <property type="protein sequence ID" value="QAV18128.1"/>
    <property type="molecule type" value="Genomic_DNA"/>
</dbReference>
<sequence length="112" mass="13200">MFQEKPLTLVVSGMSETKQGAFQQALTRMKSQISKETSDVLLQIEPQDVEVVSAHLTQYREKFLGFLFPRTRTRYEVTLRITVKLKYVNLSEVEFTENKENLSKYQRLLHMR</sequence>
<dbReference type="RefSeq" id="WP_042228729.1">
    <property type="nucleotide sequence ID" value="NZ_BQWH01000008.1"/>
</dbReference>
<dbReference type="Proteomes" id="UP001527202">
    <property type="component" value="Unassembled WGS sequence"/>
</dbReference>
<proteinExistence type="predicted"/>
<dbReference type="InterPro" id="IPR020037">
    <property type="entry name" value="DUF4312"/>
</dbReference>
<dbReference type="KEGG" id="pchi:PC41400_10830"/>
<organism evidence="2 3">
    <name type="scientific">Paenibacillus chitinolyticus</name>
    <dbReference type="NCBI Taxonomy" id="79263"/>
    <lineage>
        <taxon>Bacteria</taxon>
        <taxon>Bacillati</taxon>
        <taxon>Bacillota</taxon>
        <taxon>Bacilli</taxon>
        <taxon>Bacillales</taxon>
        <taxon>Paenibacillaceae</taxon>
        <taxon>Paenibacillus</taxon>
    </lineage>
</organism>
<dbReference type="Pfam" id="PF14189">
    <property type="entry name" value="DUF4312"/>
    <property type="match status" value="1"/>
</dbReference>
<reference evidence="2 3" key="1">
    <citation type="submission" date="2018-01" db="EMBL/GenBank/DDBJ databases">
        <title>The whole genome sequencing and assembly of Paenibacillus chitinolyticus KCCM 41400 strain.</title>
        <authorList>
            <person name="Kim J.-Y."/>
            <person name="Park M.-K."/>
            <person name="Lee Y.-J."/>
            <person name="Yi H."/>
            <person name="Bahn Y.-S."/>
            <person name="Kim J.F."/>
            <person name="Lee D.-W."/>
        </authorList>
    </citation>
    <scope>NUCLEOTIDE SEQUENCE [LARGE SCALE GENOMIC DNA]</scope>
    <source>
        <strain evidence="2 3">KCCM 41400</strain>
    </source>
</reference>
<dbReference type="NCBIfam" id="TIGR03578">
    <property type="entry name" value="EF_0831"/>
    <property type="match status" value="1"/>
</dbReference>
<evidence type="ECO:0000313" key="2">
    <source>
        <dbReference type="EMBL" id="QAV18128.1"/>
    </source>
</evidence>
<accession>A0A410WUR2</accession>
<gene>
    <name evidence="1" type="ORF">M5X16_25730</name>
    <name evidence="2" type="ORF">PC41400_10830</name>
</gene>
<dbReference type="OrthoDB" id="4202626at2"/>
<dbReference type="Proteomes" id="UP000288943">
    <property type="component" value="Chromosome"/>
</dbReference>
<dbReference type="EMBL" id="JAMDMJ010000040">
    <property type="protein sequence ID" value="MCY9599164.1"/>
    <property type="molecule type" value="Genomic_DNA"/>
</dbReference>
<reference evidence="1 4" key="2">
    <citation type="submission" date="2022-05" db="EMBL/GenBank/DDBJ databases">
        <title>Genome Sequencing of Bee-Associated Microbes.</title>
        <authorList>
            <person name="Dunlap C."/>
        </authorList>
    </citation>
    <scope>NUCLEOTIDE SEQUENCE [LARGE SCALE GENOMIC DNA]</scope>
    <source>
        <strain evidence="1 4">NRRL B-23120</strain>
    </source>
</reference>
<keyword evidence="4" id="KW-1185">Reference proteome</keyword>